<evidence type="ECO:0000259" key="9">
    <source>
        <dbReference type="PROSITE" id="PS50975"/>
    </source>
</evidence>
<dbReference type="FunFam" id="2.40.50.100:FF:000003">
    <property type="entry name" value="Acetyl-CoA carboxylase biotin carboxyl carrier protein"/>
    <property type="match status" value="1"/>
</dbReference>
<dbReference type="InterPro" id="IPR011761">
    <property type="entry name" value="ATP-grasp"/>
</dbReference>
<organism evidence="11 12">
    <name type="scientific">Leisingera aquaemixtae</name>
    <dbReference type="NCBI Taxonomy" id="1396826"/>
    <lineage>
        <taxon>Bacteria</taxon>
        <taxon>Pseudomonadati</taxon>
        <taxon>Pseudomonadota</taxon>
        <taxon>Alphaproteobacteria</taxon>
        <taxon>Rhodobacterales</taxon>
        <taxon>Roseobacteraceae</taxon>
        <taxon>Leisingera</taxon>
    </lineage>
</organism>
<dbReference type="CDD" id="cd06850">
    <property type="entry name" value="biotinyl_domain"/>
    <property type="match status" value="1"/>
</dbReference>
<dbReference type="AlphaFoldDB" id="A0A0P1H720"/>
<dbReference type="Proteomes" id="UP000051326">
    <property type="component" value="Unassembled WGS sequence"/>
</dbReference>
<dbReference type="InterPro" id="IPR011054">
    <property type="entry name" value="Rudment_hybrid_motif"/>
</dbReference>
<keyword evidence="6" id="KW-0092">Biotin</keyword>
<keyword evidence="3 7" id="KW-0547">Nucleotide-binding</keyword>
<evidence type="ECO:0000313" key="12">
    <source>
        <dbReference type="Proteomes" id="UP000051326"/>
    </source>
</evidence>
<dbReference type="PROSITE" id="PS00867">
    <property type="entry name" value="CPSASE_2"/>
    <property type="match status" value="1"/>
</dbReference>
<dbReference type="FunFam" id="3.30.1490.20:FF:000003">
    <property type="entry name" value="acetyl-CoA carboxylase isoform X1"/>
    <property type="match status" value="1"/>
</dbReference>
<dbReference type="Gene3D" id="2.40.50.100">
    <property type="match status" value="1"/>
</dbReference>
<dbReference type="FunFam" id="3.30.470.20:FF:000028">
    <property type="entry name" value="Methylcrotonoyl-CoA carboxylase subunit alpha, mitochondrial"/>
    <property type="match status" value="1"/>
</dbReference>
<dbReference type="GO" id="GO:0005524">
    <property type="term" value="F:ATP binding"/>
    <property type="evidence" value="ECO:0007669"/>
    <property type="project" value="UniProtKB-UniRule"/>
</dbReference>
<dbReference type="InterPro" id="IPR011764">
    <property type="entry name" value="Biotin_carboxylation_dom"/>
</dbReference>
<dbReference type="PROSITE" id="PS00866">
    <property type="entry name" value="CPSASE_1"/>
    <property type="match status" value="1"/>
</dbReference>
<evidence type="ECO:0000259" key="10">
    <source>
        <dbReference type="PROSITE" id="PS50979"/>
    </source>
</evidence>
<reference evidence="11 12" key="1">
    <citation type="submission" date="2015-09" db="EMBL/GenBank/DDBJ databases">
        <authorList>
            <consortium name="Swine Surveillance"/>
        </authorList>
    </citation>
    <scope>NUCLEOTIDE SEQUENCE [LARGE SCALE GENOMIC DNA]</scope>
    <source>
        <strain evidence="11 12">CECT 8399</strain>
    </source>
</reference>
<dbReference type="Pfam" id="PF00289">
    <property type="entry name" value="Biotin_carb_N"/>
    <property type="match status" value="1"/>
</dbReference>
<dbReference type="InterPro" id="IPR016185">
    <property type="entry name" value="PreATP-grasp_dom_sf"/>
</dbReference>
<dbReference type="PANTHER" id="PTHR18866">
    <property type="entry name" value="CARBOXYLASE:PYRUVATE/ACETYL-COA/PROPIONYL-COA CARBOXYLASE"/>
    <property type="match status" value="1"/>
</dbReference>
<evidence type="ECO:0000259" key="8">
    <source>
        <dbReference type="PROSITE" id="PS50968"/>
    </source>
</evidence>
<feature type="domain" description="ATP-grasp" evidence="9">
    <location>
        <begin position="122"/>
        <end position="319"/>
    </location>
</feature>
<dbReference type="InterPro" id="IPR005479">
    <property type="entry name" value="CPAse_ATP-bd"/>
</dbReference>
<dbReference type="EMBL" id="CYSR01000010">
    <property type="protein sequence ID" value="CUH99072.1"/>
    <property type="molecule type" value="Genomic_DNA"/>
</dbReference>
<comment type="cofactor">
    <cofactor evidence="1">
        <name>biotin</name>
        <dbReference type="ChEBI" id="CHEBI:57586"/>
    </cofactor>
</comment>
<keyword evidence="4 7" id="KW-0067">ATP-binding</keyword>
<dbReference type="InterPro" id="IPR005482">
    <property type="entry name" value="Biotin_COase_C"/>
</dbReference>
<gene>
    <name evidence="11" type="primary">accA1_1</name>
    <name evidence="11" type="ORF">PHA8399_01188</name>
</gene>
<dbReference type="RefSeq" id="WP_058285230.1">
    <property type="nucleotide sequence ID" value="NZ_CYSR01000010.1"/>
</dbReference>
<evidence type="ECO:0000256" key="2">
    <source>
        <dbReference type="ARBA" id="ARBA00022598"/>
    </source>
</evidence>
<evidence type="ECO:0000256" key="7">
    <source>
        <dbReference type="PROSITE-ProRule" id="PRU00409"/>
    </source>
</evidence>
<dbReference type="SUPFAM" id="SSF52440">
    <property type="entry name" value="PreATP-grasp domain"/>
    <property type="match status" value="1"/>
</dbReference>
<dbReference type="Pfam" id="PF02785">
    <property type="entry name" value="Biotin_carb_C"/>
    <property type="match status" value="1"/>
</dbReference>
<dbReference type="STRING" id="1396826.PHA8399_01188"/>
<dbReference type="SUPFAM" id="SSF51230">
    <property type="entry name" value="Single hybrid motif"/>
    <property type="match status" value="1"/>
</dbReference>
<protein>
    <submittedName>
        <fullName evidence="11">Acetyl-/propionyl-coenzyme A carboxylase alpha chain</fullName>
    </submittedName>
</protein>
<name>A0A0P1H720_9RHOB</name>
<dbReference type="InterPro" id="IPR011053">
    <property type="entry name" value="Single_hybrid_motif"/>
</dbReference>
<evidence type="ECO:0000256" key="5">
    <source>
        <dbReference type="ARBA" id="ARBA00022946"/>
    </source>
</evidence>
<accession>A0A0P1H720</accession>
<dbReference type="PROSITE" id="PS50975">
    <property type="entry name" value="ATP_GRASP"/>
    <property type="match status" value="1"/>
</dbReference>
<dbReference type="Pfam" id="PF02786">
    <property type="entry name" value="CPSase_L_D2"/>
    <property type="match status" value="1"/>
</dbReference>
<evidence type="ECO:0000256" key="6">
    <source>
        <dbReference type="ARBA" id="ARBA00023267"/>
    </source>
</evidence>
<dbReference type="InterPro" id="IPR000089">
    <property type="entry name" value="Biotin_lipoyl"/>
</dbReference>
<evidence type="ECO:0000313" key="11">
    <source>
        <dbReference type="EMBL" id="CUH99072.1"/>
    </source>
</evidence>
<evidence type="ECO:0000256" key="1">
    <source>
        <dbReference type="ARBA" id="ARBA00001953"/>
    </source>
</evidence>
<dbReference type="GO" id="GO:0016874">
    <property type="term" value="F:ligase activity"/>
    <property type="evidence" value="ECO:0007669"/>
    <property type="project" value="UniProtKB-KW"/>
</dbReference>
<feature type="domain" description="Biotin carboxylation" evidence="10">
    <location>
        <begin position="3"/>
        <end position="448"/>
    </location>
</feature>
<dbReference type="PROSITE" id="PS50979">
    <property type="entry name" value="BC"/>
    <property type="match status" value="1"/>
</dbReference>
<evidence type="ECO:0000256" key="3">
    <source>
        <dbReference type="ARBA" id="ARBA00022741"/>
    </source>
</evidence>
<dbReference type="SUPFAM" id="SSF56059">
    <property type="entry name" value="Glutathione synthetase ATP-binding domain-like"/>
    <property type="match status" value="1"/>
</dbReference>
<dbReference type="PROSITE" id="PS50968">
    <property type="entry name" value="BIOTINYL_LIPOYL"/>
    <property type="match status" value="1"/>
</dbReference>
<dbReference type="SMART" id="SM00878">
    <property type="entry name" value="Biotin_carb_C"/>
    <property type="match status" value="1"/>
</dbReference>
<dbReference type="GO" id="GO:0046872">
    <property type="term" value="F:metal ion binding"/>
    <property type="evidence" value="ECO:0007669"/>
    <property type="project" value="InterPro"/>
</dbReference>
<keyword evidence="5" id="KW-0809">Transit peptide</keyword>
<dbReference type="SUPFAM" id="SSF51246">
    <property type="entry name" value="Rudiment single hybrid motif"/>
    <property type="match status" value="1"/>
</dbReference>
<sequence length="658" mass="69038">MSSFDTILVANRGEIALRVMRTARAMGLKSVAVYTDADAASPHADFADISIRIGEGPAADSYLATGKLLAAAREAGAGAVHPGYGFLSENAEFARACAAAGLVFIGPAPEAIALMGNKAAAKRRMMAAGVPCIPGYEGVDQAADVLAAEAARIGFPVMIKAAAGGGGKGMRLVRQAAEISAALDLARSEALAAFGCGDVILESALLQPRHVEVQVLGDAHGTVIHLGERDCSIQRRHQKVVEEAPSPAVDAALRARMGAAAVRAAQAIGYQGAGTAEFLLDQKGAFYFLEMNTRLQVEHPVTEMITGLDLVELQIRVARGEPLGLAQNDVRLEGHAIEVRLYAEDAAQGFLPQAGRVDRWQPPCGDGVRAESGIVSGQQVPAFYDPLLAKLIAHGRTRAEARQRLMAALQDCVLFGPVCNRDFLLQVLAHPQFAKGDITTAFIASHFPDGLAAPVPASIWALGAALIHRAEQQRCAAAAGGVATELLGWSSRGSLHSFVRLSCNGETQSLQVSEEPGRLRVVGPGWLQRVTGEGEALRVDGRRADLRSWRLEGDKLQVATAAQIVTFTRQRASAGTASAGQAGQVVAPMHGVVRDICVAEGDRVAAGSRLAVMEAMKMQHEIRAPAPGAVAAVAVRAGAQVQAGQVLLEITPQEDDRT</sequence>
<keyword evidence="2" id="KW-0436">Ligase</keyword>
<dbReference type="Gene3D" id="3.30.470.20">
    <property type="entry name" value="ATP-grasp fold, B domain"/>
    <property type="match status" value="1"/>
</dbReference>
<dbReference type="InterPro" id="IPR005481">
    <property type="entry name" value="BC-like_N"/>
</dbReference>
<dbReference type="PANTHER" id="PTHR18866:SF33">
    <property type="entry name" value="METHYLCROTONOYL-COA CARBOXYLASE SUBUNIT ALPHA, MITOCHONDRIAL-RELATED"/>
    <property type="match status" value="1"/>
</dbReference>
<dbReference type="InterPro" id="IPR050856">
    <property type="entry name" value="Biotin_carboxylase_complex"/>
</dbReference>
<evidence type="ECO:0000256" key="4">
    <source>
        <dbReference type="ARBA" id="ARBA00022840"/>
    </source>
</evidence>
<proteinExistence type="predicted"/>
<feature type="domain" description="Lipoyl-binding" evidence="8">
    <location>
        <begin position="576"/>
        <end position="651"/>
    </location>
</feature>
<dbReference type="Pfam" id="PF00364">
    <property type="entry name" value="Biotin_lipoyl"/>
    <property type="match status" value="1"/>
</dbReference>
<dbReference type="FunFam" id="3.40.50.20:FF:000010">
    <property type="entry name" value="Propionyl-CoA carboxylase subunit alpha"/>
    <property type="match status" value="1"/>
</dbReference>